<dbReference type="InterPro" id="IPR029058">
    <property type="entry name" value="AB_hydrolase_fold"/>
</dbReference>
<keyword evidence="2 3" id="KW-0378">Hydrolase</keyword>
<dbReference type="AlphaFoldDB" id="A0A5M3MRT2"/>
<dbReference type="SUPFAM" id="SSF53474">
    <property type="entry name" value="alpha/beta-Hydrolases"/>
    <property type="match status" value="1"/>
</dbReference>
<dbReference type="GeneID" id="19207749"/>
<evidence type="ECO:0000256" key="3">
    <source>
        <dbReference type="RuleBase" id="RU361235"/>
    </source>
</evidence>
<keyword evidence="3" id="KW-0732">Signal</keyword>
<dbReference type="OMA" id="HWIQQSP"/>
<evidence type="ECO:0000313" key="6">
    <source>
        <dbReference type="Proteomes" id="UP000053558"/>
    </source>
</evidence>
<dbReference type="Pfam" id="PF00135">
    <property type="entry name" value="COesterase"/>
    <property type="match status" value="1"/>
</dbReference>
<dbReference type="InterPro" id="IPR019826">
    <property type="entry name" value="Carboxylesterase_B_AS"/>
</dbReference>
<dbReference type="PANTHER" id="PTHR11559">
    <property type="entry name" value="CARBOXYLESTERASE"/>
    <property type="match status" value="1"/>
</dbReference>
<feature type="signal peptide" evidence="3">
    <location>
        <begin position="1"/>
        <end position="17"/>
    </location>
</feature>
<evidence type="ECO:0000313" key="5">
    <source>
        <dbReference type="EMBL" id="EIW81365.1"/>
    </source>
</evidence>
<dbReference type="RefSeq" id="XP_007768222.1">
    <property type="nucleotide sequence ID" value="XM_007770032.1"/>
</dbReference>
<keyword evidence="6" id="KW-1185">Reference proteome</keyword>
<dbReference type="InterPro" id="IPR050309">
    <property type="entry name" value="Type-B_Carboxylest/Lipase"/>
</dbReference>
<accession>A0A5M3MRT2</accession>
<name>A0A5M3MRT2_CONPW</name>
<protein>
    <recommendedName>
        <fullName evidence="3">Carboxylic ester hydrolase</fullName>
        <ecNumber evidence="3">3.1.1.-</ecNumber>
    </recommendedName>
</protein>
<feature type="chain" id="PRO_5024444423" description="Carboxylic ester hydrolase" evidence="3">
    <location>
        <begin position="18"/>
        <end position="528"/>
    </location>
</feature>
<evidence type="ECO:0000256" key="2">
    <source>
        <dbReference type="ARBA" id="ARBA00022801"/>
    </source>
</evidence>
<dbReference type="Proteomes" id="UP000053558">
    <property type="component" value="Unassembled WGS sequence"/>
</dbReference>
<dbReference type="KEGG" id="cput:CONPUDRAFT_55780"/>
<evidence type="ECO:0000256" key="1">
    <source>
        <dbReference type="ARBA" id="ARBA00005964"/>
    </source>
</evidence>
<reference evidence="6" key="1">
    <citation type="journal article" date="2012" name="Science">
        <title>The Paleozoic origin of enzymatic lignin decomposition reconstructed from 31 fungal genomes.</title>
        <authorList>
            <person name="Floudas D."/>
            <person name="Binder M."/>
            <person name="Riley R."/>
            <person name="Barry K."/>
            <person name="Blanchette R.A."/>
            <person name="Henrissat B."/>
            <person name="Martinez A.T."/>
            <person name="Otillar R."/>
            <person name="Spatafora J.W."/>
            <person name="Yadav J.S."/>
            <person name="Aerts A."/>
            <person name="Benoit I."/>
            <person name="Boyd A."/>
            <person name="Carlson A."/>
            <person name="Copeland A."/>
            <person name="Coutinho P.M."/>
            <person name="de Vries R.P."/>
            <person name="Ferreira P."/>
            <person name="Findley K."/>
            <person name="Foster B."/>
            <person name="Gaskell J."/>
            <person name="Glotzer D."/>
            <person name="Gorecki P."/>
            <person name="Heitman J."/>
            <person name="Hesse C."/>
            <person name="Hori C."/>
            <person name="Igarashi K."/>
            <person name="Jurgens J.A."/>
            <person name="Kallen N."/>
            <person name="Kersten P."/>
            <person name="Kohler A."/>
            <person name="Kuees U."/>
            <person name="Kumar T.K.A."/>
            <person name="Kuo A."/>
            <person name="LaButti K."/>
            <person name="Larrondo L.F."/>
            <person name="Lindquist E."/>
            <person name="Ling A."/>
            <person name="Lombard V."/>
            <person name="Lucas S."/>
            <person name="Lundell T."/>
            <person name="Martin R."/>
            <person name="McLaughlin D.J."/>
            <person name="Morgenstern I."/>
            <person name="Morin E."/>
            <person name="Murat C."/>
            <person name="Nagy L.G."/>
            <person name="Nolan M."/>
            <person name="Ohm R.A."/>
            <person name="Patyshakuliyeva A."/>
            <person name="Rokas A."/>
            <person name="Ruiz-Duenas F.J."/>
            <person name="Sabat G."/>
            <person name="Salamov A."/>
            <person name="Samejima M."/>
            <person name="Schmutz J."/>
            <person name="Slot J.C."/>
            <person name="St John F."/>
            <person name="Stenlid J."/>
            <person name="Sun H."/>
            <person name="Sun S."/>
            <person name="Syed K."/>
            <person name="Tsang A."/>
            <person name="Wiebenga A."/>
            <person name="Young D."/>
            <person name="Pisabarro A."/>
            <person name="Eastwood D.C."/>
            <person name="Martin F."/>
            <person name="Cullen D."/>
            <person name="Grigoriev I.V."/>
            <person name="Hibbett D.S."/>
        </authorList>
    </citation>
    <scope>NUCLEOTIDE SEQUENCE [LARGE SCALE GENOMIC DNA]</scope>
    <source>
        <strain evidence="6">RWD-64-598 SS2</strain>
    </source>
</reference>
<gene>
    <name evidence="5" type="ORF">CONPUDRAFT_55780</name>
</gene>
<feature type="domain" description="Carboxylesterase type B" evidence="4">
    <location>
        <begin position="51"/>
        <end position="356"/>
    </location>
</feature>
<proteinExistence type="inferred from homology"/>
<evidence type="ECO:0000259" key="4">
    <source>
        <dbReference type="Pfam" id="PF00135"/>
    </source>
</evidence>
<sequence length="528" mass="55990">MLRLALALSGLAAAVLCQGSPLGSSSASGGSAGNIVDVGYASYIGNQSFPNTVAYLGIPYAEPPVGDLRFRAPVALNTSRIAEQAGGQPVNATYYPDFCVQGTTGQGDHGGAGSEDCLKVNIYAPTGAKEGDNLPVLFYIHGGGYIYGNPANWPFDPWIHQSPDVVIVSIYYRLSSFGFFAAPAFVSDPSLGDFNAGFLDQVQGLRWASQYISKFGGDPNRITINGQSAGASSVELHMTANVGRELVVGAIAQSVYRTPLPLPDQMGPLFDFYSSYAGCGEGTAATKIACLRNASISALAMAQDAAVMGSFNASLYNFFRPVLDGKVFSGDPTAQFQSGNFAHVPLIVGSTSNETLAGGTNISVALKNYFPELTPEDLAGFREAMGGPASLYSNAWTYRYNQPNPTSGSNATAHAAENWMMFQGINTGYNGTGTFTPQTPVELTFASELIAYWLSFVRAGNPNTYKLAMSPEWTAYAPAKGDSDALRIVLQQDPQNVTTESGSYIEEQPTAEGMRCNFAISKVQHTQD</sequence>
<dbReference type="InterPro" id="IPR002018">
    <property type="entry name" value="CarbesteraseB"/>
</dbReference>
<comment type="similarity">
    <text evidence="1 3">Belongs to the type-B carboxylesterase/lipase family.</text>
</comment>
<dbReference type="EC" id="3.1.1.-" evidence="3"/>
<dbReference type="OrthoDB" id="408631at2759"/>
<dbReference type="PROSITE" id="PS00122">
    <property type="entry name" value="CARBOXYLESTERASE_B_1"/>
    <property type="match status" value="1"/>
</dbReference>
<dbReference type="EMBL" id="JH711578">
    <property type="protein sequence ID" value="EIW81365.1"/>
    <property type="molecule type" value="Genomic_DNA"/>
</dbReference>
<dbReference type="Gene3D" id="3.40.50.1820">
    <property type="entry name" value="alpha/beta hydrolase"/>
    <property type="match status" value="1"/>
</dbReference>
<organism evidence="5 6">
    <name type="scientific">Coniophora puteana (strain RWD-64-598)</name>
    <name type="common">Brown rot fungus</name>
    <dbReference type="NCBI Taxonomy" id="741705"/>
    <lineage>
        <taxon>Eukaryota</taxon>
        <taxon>Fungi</taxon>
        <taxon>Dikarya</taxon>
        <taxon>Basidiomycota</taxon>
        <taxon>Agaricomycotina</taxon>
        <taxon>Agaricomycetes</taxon>
        <taxon>Agaricomycetidae</taxon>
        <taxon>Boletales</taxon>
        <taxon>Coniophorineae</taxon>
        <taxon>Coniophoraceae</taxon>
        <taxon>Coniophora</taxon>
    </lineage>
</organism>
<comment type="caution">
    <text evidence="5">The sequence shown here is derived from an EMBL/GenBank/DDBJ whole genome shotgun (WGS) entry which is preliminary data.</text>
</comment>
<dbReference type="GO" id="GO:0016787">
    <property type="term" value="F:hydrolase activity"/>
    <property type="evidence" value="ECO:0007669"/>
    <property type="project" value="UniProtKB-KW"/>
</dbReference>